<evidence type="ECO:0000313" key="1">
    <source>
        <dbReference type="EMBL" id="KAF5377010.1"/>
    </source>
</evidence>
<protein>
    <recommendedName>
        <fullName evidence="3">F-box domain-containing protein</fullName>
    </recommendedName>
</protein>
<dbReference type="EMBL" id="JAACJP010000026">
    <property type="protein sequence ID" value="KAF5377010.1"/>
    <property type="molecule type" value="Genomic_DNA"/>
</dbReference>
<dbReference type="SUPFAM" id="SSF81383">
    <property type="entry name" value="F-box domain"/>
    <property type="match status" value="1"/>
</dbReference>
<comment type="caution">
    <text evidence="1">The sequence shown here is derived from an EMBL/GenBank/DDBJ whole genome shotgun (WGS) entry which is preliminary data.</text>
</comment>
<evidence type="ECO:0000313" key="2">
    <source>
        <dbReference type="Proteomes" id="UP000565441"/>
    </source>
</evidence>
<evidence type="ECO:0008006" key="3">
    <source>
        <dbReference type="Google" id="ProtNLM"/>
    </source>
</evidence>
<organism evidence="1 2">
    <name type="scientific">Tricholomella constricta</name>
    <dbReference type="NCBI Taxonomy" id="117010"/>
    <lineage>
        <taxon>Eukaryota</taxon>
        <taxon>Fungi</taxon>
        <taxon>Dikarya</taxon>
        <taxon>Basidiomycota</taxon>
        <taxon>Agaricomycotina</taxon>
        <taxon>Agaricomycetes</taxon>
        <taxon>Agaricomycetidae</taxon>
        <taxon>Agaricales</taxon>
        <taxon>Tricholomatineae</taxon>
        <taxon>Lyophyllaceae</taxon>
        <taxon>Tricholomella</taxon>
    </lineage>
</organism>
<dbReference type="InterPro" id="IPR036047">
    <property type="entry name" value="F-box-like_dom_sf"/>
</dbReference>
<reference evidence="1 2" key="1">
    <citation type="journal article" date="2020" name="ISME J.">
        <title>Uncovering the hidden diversity of litter-decomposition mechanisms in mushroom-forming fungi.</title>
        <authorList>
            <person name="Floudas D."/>
            <person name="Bentzer J."/>
            <person name="Ahren D."/>
            <person name="Johansson T."/>
            <person name="Persson P."/>
            <person name="Tunlid A."/>
        </authorList>
    </citation>
    <scope>NUCLEOTIDE SEQUENCE [LARGE SCALE GENOMIC DNA]</scope>
    <source>
        <strain evidence="1 2">CBS 661.87</strain>
    </source>
</reference>
<dbReference type="OrthoDB" id="3246221at2759"/>
<name>A0A8H5H5Y3_9AGAR</name>
<dbReference type="Gene3D" id="1.20.1280.50">
    <property type="match status" value="1"/>
</dbReference>
<dbReference type="AlphaFoldDB" id="A0A8H5H5Y3"/>
<dbReference type="Proteomes" id="UP000565441">
    <property type="component" value="Unassembled WGS sequence"/>
</dbReference>
<gene>
    <name evidence="1" type="ORF">D9615_007329</name>
</gene>
<sequence length="537" mass="60335">MPTVETERVPQVAAAPASFPLQKLNIDIMLTIFTALLASPDSSPTSPVTLSQVCRSWRDLFLESPTLWTNILVSEELSTTNASLDRAYKRVEAYLARSGGCSLAIQLSFVTWGPQESTEQPEDSPYYHTLPAFFHRLNDIGRAIAKHAARIRTFSLTVDEMECTAAVLGGFGLAKMPLLEAWTVRNTDEEQVSDNPPNNPDALLAEQKEMEAHYALCHPESLIMNHDKVASLYSNLRFLSLHTTPLVWSEFCPRNLVTLEITMLPLVHRPSSADLCHILLANAHSLESLRLDGCVSPDSEWPESCLVPNVEFLQLGFYKSCELLPLLNAIQVPALRRFVLTDIHRQRKDPSERLLSQFDEDIILVLRAIGDKLPIHEIWHAQFEHIALCPSSHQIPLDEAENALKLARRFTVKFFSGWKKLTHLFLHGPDRATLEGLNSILPCSMEMHGTTEPRVPAPALTTLQVENCVASVLGSFLRIRVAHPQSFHALLGLVIKMPRNWFDAVKWDTRNLTVLAKEVFPIYTQLSPEVQTELLQL</sequence>
<keyword evidence="2" id="KW-1185">Reference proteome</keyword>
<proteinExistence type="predicted"/>
<accession>A0A8H5H5Y3</accession>
<dbReference type="SUPFAM" id="SSF52047">
    <property type="entry name" value="RNI-like"/>
    <property type="match status" value="1"/>
</dbReference>